<dbReference type="InterPro" id="IPR001633">
    <property type="entry name" value="EAL_dom"/>
</dbReference>
<accession>V5ZCH3</accession>
<dbReference type="SMART" id="SM00052">
    <property type="entry name" value="EAL"/>
    <property type="match status" value="1"/>
</dbReference>
<evidence type="ECO:0000256" key="6">
    <source>
        <dbReference type="ARBA" id="ARBA00022801"/>
    </source>
</evidence>
<evidence type="ECO:0000313" key="13">
    <source>
        <dbReference type="Proteomes" id="UP000018217"/>
    </source>
</evidence>
<dbReference type="InterPro" id="IPR024744">
    <property type="entry name" value="CSS-motif_dom"/>
</dbReference>
<dbReference type="OrthoDB" id="675397at2"/>
<dbReference type="Pfam" id="PF12792">
    <property type="entry name" value="CSS-motif"/>
    <property type="match status" value="1"/>
</dbReference>
<feature type="transmembrane region" description="Helical" evidence="10">
    <location>
        <begin position="12"/>
        <end position="31"/>
    </location>
</feature>
<keyword evidence="5 10" id="KW-0812">Transmembrane</keyword>
<sequence>MQAFVKPNHERIWLVVAGLLPLLLCLFFTFIEARQTVARQQEMTAAALLSQAEHISDLAWDVTDSLKTLGNRPCKDVLSQLQKLGALTPYFRSVGLTQDNTVYCSSAFGASRGPVAGMIRHSLPSSDQSWWTLSLAGTFGVQDRPAVIFMRQPSDRSGSYAVVDGQYLIDLMRVTGLKLGYYITMQFGGGYPIANAASLSHQQENWKTRTFTSGSSDYPIAISISAPRTETLQSWRQTLLTFMPMAAILSVLFVAVTNSWLRRRSSYRDEFRRGMACGEFSVHYQPVCHLESGQLAGVEALMRWQRFDGSWVRPDIFIAAAEAEGMIVPLTRHLLQLIARDCASWKVPAGFHIGINVAADHLQHDDFVKDIRGFSQSIAHLQPIITLELTERSLISEGDRVAHKLAELRREGIRVAIDDFGTGHCSLTYLQTFPLDYLKIDKSFVGAIESAYGETPILDTIIQLAHKLALQVVAEGIETPLQMKYLKSHGVAFIQGFYYARPLSSAALMVWIEQNPHPAPPFSDLPSDVS</sequence>
<dbReference type="Pfam" id="PF00563">
    <property type="entry name" value="EAL"/>
    <property type="match status" value="1"/>
</dbReference>
<proteinExistence type="predicted"/>
<keyword evidence="3" id="KW-1003">Cell membrane</keyword>
<evidence type="ECO:0000256" key="3">
    <source>
        <dbReference type="ARBA" id="ARBA00022475"/>
    </source>
</evidence>
<dbReference type="PANTHER" id="PTHR33121:SF81">
    <property type="entry name" value="CYCLIC DI-GMP PHOSPHODIESTERASE PDEB-RELATED"/>
    <property type="match status" value="1"/>
</dbReference>
<organism evidence="12 13">
    <name type="scientific">Erwinia piriflorinigrans CFBP 5888</name>
    <dbReference type="NCBI Taxonomy" id="1161919"/>
    <lineage>
        <taxon>Bacteria</taxon>
        <taxon>Pseudomonadati</taxon>
        <taxon>Pseudomonadota</taxon>
        <taxon>Gammaproteobacteria</taxon>
        <taxon>Enterobacterales</taxon>
        <taxon>Erwiniaceae</taxon>
        <taxon>Erwinia</taxon>
    </lineage>
</organism>
<evidence type="ECO:0000256" key="7">
    <source>
        <dbReference type="ARBA" id="ARBA00022989"/>
    </source>
</evidence>
<feature type="domain" description="EAL" evidence="11">
    <location>
        <begin position="264"/>
        <end position="516"/>
    </location>
</feature>
<protein>
    <recommendedName>
        <fullName evidence="2">cyclic-guanylate-specific phosphodiesterase</fullName>
        <ecNumber evidence="2">3.1.4.52</ecNumber>
    </recommendedName>
</protein>
<dbReference type="Gene3D" id="3.20.20.450">
    <property type="entry name" value="EAL domain"/>
    <property type="match status" value="1"/>
</dbReference>
<comment type="caution">
    <text evidence="12">The sequence shown here is derived from an EMBL/GenBank/DDBJ whole genome shotgun (WGS) entry which is preliminary data.</text>
</comment>
<dbReference type="EMBL" id="CAHS01000022">
    <property type="protein sequence ID" value="CCG88965.1"/>
    <property type="molecule type" value="Genomic_DNA"/>
</dbReference>
<dbReference type="PROSITE" id="PS50883">
    <property type="entry name" value="EAL"/>
    <property type="match status" value="1"/>
</dbReference>
<feature type="transmembrane region" description="Helical" evidence="10">
    <location>
        <begin position="239"/>
        <end position="261"/>
    </location>
</feature>
<dbReference type="CDD" id="cd01948">
    <property type="entry name" value="EAL"/>
    <property type="match status" value="1"/>
</dbReference>
<evidence type="ECO:0000256" key="1">
    <source>
        <dbReference type="ARBA" id="ARBA00004651"/>
    </source>
</evidence>
<gene>
    <name evidence="12" type="primary">rtn</name>
    <name evidence="12" type="ORF">EPIR_3602</name>
</gene>
<evidence type="ECO:0000256" key="5">
    <source>
        <dbReference type="ARBA" id="ARBA00022692"/>
    </source>
</evidence>
<keyword evidence="13" id="KW-1185">Reference proteome</keyword>
<evidence type="ECO:0000256" key="10">
    <source>
        <dbReference type="SAM" id="Phobius"/>
    </source>
</evidence>
<dbReference type="GO" id="GO:0071111">
    <property type="term" value="F:cyclic-guanylate-specific phosphodiesterase activity"/>
    <property type="evidence" value="ECO:0007669"/>
    <property type="project" value="UniProtKB-EC"/>
</dbReference>
<reference evidence="12 13" key="1">
    <citation type="journal article" date="2013" name="Syst. Appl. Microbiol.">
        <title>Phylogenetic position and virulence apparatus of the pear flower necrosis pathogen Erwinia piriflorinigrans CFBP 5888T as assessed by comparative genomics.</title>
        <authorList>
            <person name="Smits T.H."/>
            <person name="Rezzonico F."/>
            <person name="Lopez M.M."/>
            <person name="Blom J."/>
            <person name="Goesmann A."/>
            <person name="Frey J.E."/>
            <person name="Duffy B."/>
        </authorList>
    </citation>
    <scope>NUCLEOTIDE SEQUENCE [LARGE SCALE GENOMIC DNA]</scope>
    <source>
        <strain evidence="13">CFBP5888</strain>
    </source>
</reference>
<evidence type="ECO:0000256" key="2">
    <source>
        <dbReference type="ARBA" id="ARBA00012282"/>
    </source>
</evidence>
<evidence type="ECO:0000256" key="4">
    <source>
        <dbReference type="ARBA" id="ARBA00022636"/>
    </source>
</evidence>
<dbReference type="EC" id="3.1.4.52" evidence="2"/>
<keyword evidence="7 10" id="KW-1133">Transmembrane helix</keyword>
<comment type="subcellular location">
    <subcellularLocation>
        <location evidence="1">Cell membrane</location>
        <topology evidence="1">Multi-pass membrane protein</topology>
    </subcellularLocation>
</comment>
<evidence type="ECO:0000259" key="11">
    <source>
        <dbReference type="PROSITE" id="PS50883"/>
    </source>
</evidence>
<evidence type="ECO:0000313" key="12">
    <source>
        <dbReference type="EMBL" id="CCG88965.1"/>
    </source>
</evidence>
<dbReference type="RefSeq" id="WP_023656693.1">
    <property type="nucleotide sequence ID" value="NZ_CAHS01000022.1"/>
</dbReference>
<keyword evidence="4" id="KW-0973">c-di-GMP</keyword>
<dbReference type="InterPro" id="IPR050706">
    <property type="entry name" value="Cyclic-di-GMP_PDE-like"/>
</dbReference>
<evidence type="ECO:0000256" key="8">
    <source>
        <dbReference type="ARBA" id="ARBA00023136"/>
    </source>
</evidence>
<keyword evidence="6" id="KW-0378">Hydrolase</keyword>
<keyword evidence="8 10" id="KW-0472">Membrane</keyword>
<evidence type="ECO:0000256" key="9">
    <source>
        <dbReference type="ARBA" id="ARBA00034290"/>
    </source>
</evidence>
<comment type="catalytic activity">
    <reaction evidence="9">
        <text>3',3'-c-di-GMP + H2O = 5'-phosphoguanylyl(3'-&gt;5')guanosine + H(+)</text>
        <dbReference type="Rhea" id="RHEA:24902"/>
        <dbReference type="ChEBI" id="CHEBI:15377"/>
        <dbReference type="ChEBI" id="CHEBI:15378"/>
        <dbReference type="ChEBI" id="CHEBI:58754"/>
        <dbReference type="ChEBI" id="CHEBI:58805"/>
        <dbReference type="EC" id="3.1.4.52"/>
    </reaction>
</comment>
<dbReference type="STRING" id="1161919.EPIR_3602"/>
<dbReference type="PANTHER" id="PTHR33121">
    <property type="entry name" value="CYCLIC DI-GMP PHOSPHODIESTERASE PDEF"/>
    <property type="match status" value="1"/>
</dbReference>
<dbReference type="GO" id="GO:0005886">
    <property type="term" value="C:plasma membrane"/>
    <property type="evidence" value="ECO:0007669"/>
    <property type="project" value="UniProtKB-SubCell"/>
</dbReference>
<name>V5ZCH3_9GAMM</name>
<dbReference type="SUPFAM" id="SSF141868">
    <property type="entry name" value="EAL domain-like"/>
    <property type="match status" value="1"/>
</dbReference>
<dbReference type="Proteomes" id="UP000018217">
    <property type="component" value="Unassembled WGS sequence"/>
</dbReference>
<dbReference type="AlphaFoldDB" id="V5ZCH3"/>
<dbReference type="InterPro" id="IPR035919">
    <property type="entry name" value="EAL_sf"/>
</dbReference>